<protein>
    <submittedName>
        <fullName evidence="1">Uncharacterized protein</fullName>
    </submittedName>
</protein>
<organism evidence="1 2">
    <name type="scientific">Mauremys mutica</name>
    <name type="common">yellowpond turtle</name>
    <dbReference type="NCBI Taxonomy" id="74926"/>
    <lineage>
        <taxon>Eukaryota</taxon>
        <taxon>Metazoa</taxon>
        <taxon>Chordata</taxon>
        <taxon>Craniata</taxon>
        <taxon>Vertebrata</taxon>
        <taxon>Euteleostomi</taxon>
        <taxon>Archelosauria</taxon>
        <taxon>Testudinata</taxon>
        <taxon>Testudines</taxon>
        <taxon>Cryptodira</taxon>
        <taxon>Durocryptodira</taxon>
        <taxon>Testudinoidea</taxon>
        <taxon>Geoemydidae</taxon>
        <taxon>Geoemydinae</taxon>
        <taxon>Mauremys</taxon>
    </lineage>
</organism>
<dbReference type="Proteomes" id="UP000827986">
    <property type="component" value="Unassembled WGS sequence"/>
</dbReference>
<comment type="caution">
    <text evidence="1">The sequence shown here is derived from an EMBL/GenBank/DDBJ whole genome shotgun (WGS) entry which is preliminary data.</text>
</comment>
<dbReference type="AlphaFoldDB" id="A0A9D3XA35"/>
<name>A0A9D3XA35_9SAUR</name>
<evidence type="ECO:0000313" key="1">
    <source>
        <dbReference type="EMBL" id="KAH1177969.1"/>
    </source>
</evidence>
<accession>A0A9D3XA35</accession>
<evidence type="ECO:0000313" key="2">
    <source>
        <dbReference type="Proteomes" id="UP000827986"/>
    </source>
</evidence>
<sequence>MGLLVPKFQWNPADFCHALSKQMSTKYLPLKLQKAKSVREGTSFRYPFTKESGLLSQTPSLWVPISFLISSQVDPQSGNESRFFQKVSYPSLQGPTTTIIRAQHTPLQTAAQTDGKGHPYLLQKPCPQPLSGGTLTRVFSTKRTPY</sequence>
<keyword evidence="2" id="KW-1185">Reference proteome</keyword>
<proteinExistence type="predicted"/>
<dbReference type="EMBL" id="JAHDVG010000474">
    <property type="protein sequence ID" value="KAH1177969.1"/>
    <property type="molecule type" value="Genomic_DNA"/>
</dbReference>
<reference evidence="1" key="1">
    <citation type="submission" date="2021-09" db="EMBL/GenBank/DDBJ databases">
        <title>The genome of Mauremys mutica provides insights into the evolution of semi-aquatic lifestyle.</title>
        <authorList>
            <person name="Gong S."/>
            <person name="Gao Y."/>
        </authorList>
    </citation>
    <scope>NUCLEOTIDE SEQUENCE</scope>
    <source>
        <strain evidence="1">MM-2020</strain>
        <tissue evidence="1">Muscle</tissue>
    </source>
</reference>
<gene>
    <name evidence="1" type="ORF">KIL84_011671</name>
</gene>